<evidence type="ECO:0000313" key="13">
    <source>
        <dbReference type="Proteomes" id="UP000549457"/>
    </source>
</evidence>
<dbReference type="InterPro" id="IPR038076">
    <property type="entry name" value="MgtE_N_sf"/>
</dbReference>
<evidence type="ECO:0000256" key="5">
    <source>
        <dbReference type="ARBA" id="ARBA00022842"/>
    </source>
</evidence>
<name>A0A840SDB8_9RHOB</name>
<evidence type="ECO:0000256" key="4">
    <source>
        <dbReference type="ARBA" id="ARBA00022692"/>
    </source>
</evidence>
<comment type="caution">
    <text evidence="12">The sequence shown here is derived from an EMBL/GenBank/DDBJ whole genome shotgun (WGS) entry which is preliminary data.</text>
</comment>
<comment type="subunit">
    <text evidence="9">Homodimer.</text>
</comment>
<dbReference type="Gene3D" id="3.10.580.10">
    <property type="entry name" value="CBS-domain"/>
    <property type="match status" value="1"/>
</dbReference>
<dbReference type="Gene3D" id="1.25.60.10">
    <property type="entry name" value="MgtE N-terminal domain-like"/>
    <property type="match status" value="1"/>
</dbReference>
<keyword evidence="8" id="KW-0129">CBS domain</keyword>
<evidence type="ECO:0000256" key="9">
    <source>
        <dbReference type="RuleBase" id="RU362011"/>
    </source>
</evidence>
<dbReference type="EMBL" id="JACHFM010000001">
    <property type="protein sequence ID" value="MBB5220819.1"/>
    <property type="molecule type" value="Genomic_DNA"/>
</dbReference>
<dbReference type="CDD" id="cd04606">
    <property type="entry name" value="CBS_pair_Mg_transporter"/>
    <property type="match status" value="1"/>
</dbReference>
<feature type="transmembrane region" description="Helical" evidence="9">
    <location>
        <begin position="438"/>
        <end position="465"/>
    </location>
</feature>
<dbReference type="Pfam" id="PF03448">
    <property type="entry name" value="MgtE_N"/>
    <property type="match status" value="1"/>
</dbReference>
<comment type="subcellular location">
    <subcellularLocation>
        <location evidence="9">Cell membrane</location>
        <topology evidence="9">Multi-pass membrane protein</topology>
    </subcellularLocation>
    <subcellularLocation>
        <location evidence="1">Membrane</location>
        <topology evidence="1">Multi-pass membrane protein</topology>
    </subcellularLocation>
</comment>
<keyword evidence="9" id="KW-1003">Cell membrane</keyword>
<dbReference type="InterPro" id="IPR006669">
    <property type="entry name" value="MgtE_transporter"/>
</dbReference>
<comment type="similarity">
    <text evidence="2 9">Belongs to the SLC41A transporter family.</text>
</comment>
<dbReference type="Proteomes" id="UP000549457">
    <property type="component" value="Unassembled WGS sequence"/>
</dbReference>
<evidence type="ECO:0000313" key="12">
    <source>
        <dbReference type="EMBL" id="MBB5220819.1"/>
    </source>
</evidence>
<evidence type="ECO:0000256" key="2">
    <source>
        <dbReference type="ARBA" id="ARBA00009749"/>
    </source>
</evidence>
<feature type="transmembrane region" description="Helical" evidence="9">
    <location>
        <begin position="377"/>
        <end position="398"/>
    </location>
</feature>
<keyword evidence="7 9" id="KW-0472">Membrane</keyword>
<dbReference type="PANTHER" id="PTHR43773">
    <property type="entry name" value="MAGNESIUM TRANSPORTER MGTE"/>
    <property type="match status" value="1"/>
</dbReference>
<dbReference type="SMART" id="SM00924">
    <property type="entry name" value="MgtE_N"/>
    <property type="match status" value="1"/>
</dbReference>
<dbReference type="NCBIfam" id="TIGR00400">
    <property type="entry name" value="mgtE"/>
    <property type="match status" value="1"/>
</dbReference>
<dbReference type="InterPro" id="IPR006667">
    <property type="entry name" value="SLC41_membr_dom"/>
</dbReference>
<evidence type="ECO:0000259" key="11">
    <source>
        <dbReference type="PROSITE" id="PS51371"/>
    </source>
</evidence>
<keyword evidence="3 9" id="KW-0813">Transport</keyword>
<keyword evidence="6 9" id="KW-1133">Transmembrane helix</keyword>
<dbReference type="InterPro" id="IPR046342">
    <property type="entry name" value="CBS_dom_sf"/>
</dbReference>
<evidence type="ECO:0000256" key="6">
    <source>
        <dbReference type="ARBA" id="ARBA00022989"/>
    </source>
</evidence>
<sequence length="466" mass="50641">MSETVEETAGATVARDAGSHDDGLNRETVERVLAAVEADDHDALVEILDELHPADIADLLEQVSRSERKALITLWGVQLDGAVLSELEERVRDEIVAELPDHVLIQALQELETDDVVYLAEDMDEPQQERILRALDDVDRAAVERSLKYEDYSAGRLMQTEVVVAPEHWTVGNAIDFLRNEEWLPESFYDLIIVSPQMHPIGTVSLGRLMGSARKTRLRELMNEDFRTFRVDQSQEDVAYAFNKYHLISAPVVDADGRLAGVITIDDAMEALEEETEEDLRLLAGVGDEELSDGVFTIARARFVWLVVNLMTAIVAASVIGFFSETIQMHVALASLMPIVASMGGNAGTQTLTVAARALATRKLTASNMTRVIGREGIVGLLNGIGFAVVMGTLSALYFSDHVIGLVIGLAIIGNMVVAGFAGVLVPIGLEKLGVDPALASGTFVTTMTDVFGFFAFLGLATLVLM</sequence>
<accession>A0A840SDB8</accession>
<dbReference type="Pfam" id="PF00571">
    <property type="entry name" value="CBS"/>
    <property type="match status" value="1"/>
</dbReference>
<reference evidence="12 13" key="1">
    <citation type="submission" date="2020-08" db="EMBL/GenBank/DDBJ databases">
        <title>Genomic Encyclopedia of Type Strains, Phase IV (KMG-IV): sequencing the most valuable type-strain genomes for metagenomic binning, comparative biology and taxonomic classification.</title>
        <authorList>
            <person name="Goeker M."/>
        </authorList>
    </citation>
    <scope>NUCLEOTIDE SEQUENCE [LARGE SCALE GENOMIC DNA]</scope>
    <source>
        <strain evidence="12 13">DSM 101730</strain>
    </source>
</reference>
<dbReference type="PANTHER" id="PTHR43773:SF1">
    <property type="entry name" value="MAGNESIUM TRANSPORTER MGTE"/>
    <property type="match status" value="1"/>
</dbReference>
<dbReference type="GO" id="GO:0005886">
    <property type="term" value="C:plasma membrane"/>
    <property type="evidence" value="ECO:0007669"/>
    <property type="project" value="UniProtKB-SubCell"/>
</dbReference>
<feature type="transmembrane region" description="Helical" evidence="9">
    <location>
        <begin position="404"/>
        <end position="426"/>
    </location>
</feature>
<evidence type="ECO:0000256" key="1">
    <source>
        <dbReference type="ARBA" id="ARBA00004141"/>
    </source>
</evidence>
<dbReference type="InterPro" id="IPR036739">
    <property type="entry name" value="SLC41_membr_dom_sf"/>
</dbReference>
<gene>
    <name evidence="12" type="ORF">HNP73_000740</name>
</gene>
<evidence type="ECO:0000256" key="7">
    <source>
        <dbReference type="ARBA" id="ARBA00023136"/>
    </source>
</evidence>
<evidence type="ECO:0000256" key="3">
    <source>
        <dbReference type="ARBA" id="ARBA00022448"/>
    </source>
</evidence>
<protein>
    <recommendedName>
        <fullName evidence="9">Magnesium transporter MgtE</fullName>
    </recommendedName>
</protein>
<dbReference type="SUPFAM" id="SSF54631">
    <property type="entry name" value="CBS-domain pair"/>
    <property type="match status" value="1"/>
</dbReference>
<dbReference type="Pfam" id="PF01769">
    <property type="entry name" value="MgtE"/>
    <property type="match status" value="1"/>
</dbReference>
<dbReference type="SUPFAM" id="SSF158791">
    <property type="entry name" value="MgtE N-terminal domain-like"/>
    <property type="match status" value="1"/>
</dbReference>
<feature type="transmembrane region" description="Helical" evidence="9">
    <location>
        <begin position="329"/>
        <end position="356"/>
    </location>
</feature>
<dbReference type="GO" id="GO:0046872">
    <property type="term" value="F:metal ion binding"/>
    <property type="evidence" value="ECO:0007669"/>
    <property type="project" value="UniProtKB-KW"/>
</dbReference>
<dbReference type="RefSeq" id="WP_184147207.1">
    <property type="nucleotide sequence ID" value="NZ_JACHFM010000001.1"/>
</dbReference>
<keyword evidence="4 9" id="KW-0812">Transmembrane</keyword>
<dbReference type="GO" id="GO:0015095">
    <property type="term" value="F:magnesium ion transmembrane transporter activity"/>
    <property type="evidence" value="ECO:0007669"/>
    <property type="project" value="UniProtKB-UniRule"/>
</dbReference>
<keyword evidence="5 9" id="KW-0460">Magnesium</keyword>
<organism evidence="12 13">
    <name type="scientific">Amaricoccus macauensis</name>
    <dbReference type="NCBI Taxonomy" id="57001"/>
    <lineage>
        <taxon>Bacteria</taxon>
        <taxon>Pseudomonadati</taxon>
        <taxon>Pseudomonadota</taxon>
        <taxon>Alphaproteobacteria</taxon>
        <taxon>Rhodobacterales</taxon>
        <taxon>Paracoccaceae</taxon>
        <taxon>Amaricoccus</taxon>
    </lineage>
</organism>
<dbReference type="Gene3D" id="1.10.357.20">
    <property type="entry name" value="SLC41 divalent cation transporters, integral membrane domain"/>
    <property type="match status" value="1"/>
</dbReference>
<proteinExistence type="inferred from homology"/>
<feature type="domain" description="CBS" evidence="11">
    <location>
        <begin position="222"/>
        <end position="278"/>
    </location>
</feature>
<dbReference type="SUPFAM" id="SSF161093">
    <property type="entry name" value="MgtE membrane domain-like"/>
    <property type="match status" value="1"/>
</dbReference>
<evidence type="ECO:0000256" key="8">
    <source>
        <dbReference type="PROSITE-ProRule" id="PRU00703"/>
    </source>
</evidence>
<dbReference type="InterPro" id="IPR000644">
    <property type="entry name" value="CBS_dom"/>
</dbReference>
<dbReference type="SMART" id="SM00116">
    <property type="entry name" value="CBS"/>
    <property type="match status" value="1"/>
</dbReference>
<comment type="function">
    <text evidence="9">Acts as a magnesium transporter.</text>
</comment>
<dbReference type="PROSITE" id="PS51371">
    <property type="entry name" value="CBS"/>
    <property type="match status" value="1"/>
</dbReference>
<keyword evidence="9" id="KW-0479">Metal-binding</keyword>
<keyword evidence="13" id="KW-1185">Reference proteome</keyword>
<dbReference type="AlphaFoldDB" id="A0A840SDB8"/>
<evidence type="ECO:0000256" key="10">
    <source>
        <dbReference type="SAM" id="MobiDB-lite"/>
    </source>
</evidence>
<dbReference type="InterPro" id="IPR006668">
    <property type="entry name" value="Mg_transptr_MgtE_intracell_dom"/>
</dbReference>
<feature type="region of interest" description="Disordered" evidence="10">
    <location>
        <begin position="1"/>
        <end position="23"/>
    </location>
</feature>
<feature type="transmembrane region" description="Helical" evidence="9">
    <location>
        <begin position="303"/>
        <end position="323"/>
    </location>
</feature>